<evidence type="ECO:0000313" key="3">
    <source>
        <dbReference type="Proteomes" id="UP000464178"/>
    </source>
</evidence>
<dbReference type="KEGG" id="gms:SOIL9_45860"/>
<dbReference type="SUPFAM" id="SSF55347">
    <property type="entry name" value="Glyceraldehyde-3-phosphate dehydrogenase-like, C-terminal domain"/>
    <property type="match status" value="1"/>
</dbReference>
<organism evidence="2 3">
    <name type="scientific">Gemmata massiliana</name>
    <dbReference type="NCBI Taxonomy" id="1210884"/>
    <lineage>
        <taxon>Bacteria</taxon>
        <taxon>Pseudomonadati</taxon>
        <taxon>Planctomycetota</taxon>
        <taxon>Planctomycetia</taxon>
        <taxon>Gemmatales</taxon>
        <taxon>Gemmataceae</taxon>
        <taxon>Gemmata</taxon>
    </lineage>
</organism>
<dbReference type="AlphaFoldDB" id="A0A6P2CVG1"/>
<evidence type="ECO:0000313" key="2">
    <source>
        <dbReference type="EMBL" id="VTR93128.1"/>
    </source>
</evidence>
<dbReference type="Pfam" id="PF22725">
    <property type="entry name" value="GFO_IDH_MocA_C3"/>
    <property type="match status" value="1"/>
</dbReference>
<evidence type="ECO:0000259" key="1">
    <source>
        <dbReference type="Pfam" id="PF22725"/>
    </source>
</evidence>
<dbReference type="Proteomes" id="UP000464178">
    <property type="component" value="Chromosome"/>
</dbReference>
<protein>
    <submittedName>
        <fullName evidence="2">Glucose-fructose oxidoreductase</fullName>
    </submittedName>
</protein>
<accession>A0A6P2CVG1</accession>
<dbReference type="PRINTS" id="PR01775">
    <property type="entry name" value="GLFROXRDTASE"/>
</dbReference>
<dbReference type="InterPro" id="IPR055170">
    <property type="entry name" value="GFO_IDH_MocA-like_dom"/>
</dbReference>
<feature type="domain" description="GFO/IDH/MocA-like oxidoreductase" evidence="1">
    <location>
        <begin position="1"/>
        <end position="75"/>
    </location>
</feature>
<keyword evidence="3" id="KW-1185">Reference proteome</keyword>
<gene>
    <name evidence="2" type="ORF">SOIL9_45860</name>
</gene>
<proteinExistence type="predicted"/>
<dbReference type="Gene3D" id="3.30.360.10">
    <property type="entry name" value="Dihydrodipicolinate Reductase, domain 2"/>
    <property type="match status" value="1"/>
</dbReference>
<dbReference type="Gene3D" id="3.40.50.720">
    <property type="entry name" value="NAD(P)-binding Rossmann-like Domain"/>
    <property type="match status" value="1"/>
</dbReference>
<reference evidence="2 3" key="1">
    <citation type="submission" date="2019-05" db="EMBL/GenBank/DDBJ databases">
        <authorList>
            <consortium name="Science for Life Laboratories"/>
        </authorList>
    </citation>
    <scope>NUCLEOTIDE SEQUENCE [LARGE SCALE GENOMIC DNA]</scope>
    <source>
        <strain evidence="2">Soil9</strain>
    </source>
</reference>
<name>A0A6P2CVG1_9BACT</name>
<dbReference type="InterPro" id="IPR008354">
    <property type="entry name" value="Glc-Fru_OxRdtase_bac"/>
</dbReference>
<dbReference type="EMBL" id="LR593886">
    <property type="protein sequence ID" value="VTR93128.1"/>
    <property type="molecule type" value="Genomic_DNA"/>
</dbReference>
<sequence>MGIYCLNAARYVTREEPVEVTAFADEPKDDPRFREVPRSVAFELRFPSGALAHCDCGFDAAESRWVRVNGSTGFIELENAFGYRGQKLAVARPSGREEFKVQPVNHFAAEMDYFAECVLQNKEPVTPGEEGLADMLAIEAIYESAASGRAVRVKR</sequence>